<dbReference type="PANTHER" id="PTHR15615">
    <property type="match status" value="1"/>
</dbReference>
<dbReference type="AlphaFoldDB" id="A0AAV5RYS2"/>
<dbReference type="EMBL" id="BTGD01000008">
    <property type="protein sequence ID" value="GMM56301.1"/>
    <property type="molecule type" value="Genomic_DNA"/>
</dbReference>
<accession>A0AAV5RYS2</accession>
<name>A0AAV5RYS2_MAUHU</name>
<feature type="compositionally biased region" description="Low complexity" evidence="2">
    <location>
        <begin position="97"/>
        <end position="120"/>
    </location>
</feature>
<reference evidence="3 4" key="1">
    <citation type="journal article" date="2023" name="Elife">
        <title>Identification of key yeast species and microbe-microbe interactions impacting larval growth of Drosophila in the wild.</title>
        <authorList>
            <person name="Mure A."/>
            <person name="Sugiura Y."/>
            <person name="Maeda R."/>
            <person name="Honda K."/>
            <person name="Sakurai N."/>
            <person name="Takahashi Y."/>
            <person name="Watada M."/>
            <person name="Katoh T."/>
            <person name="Gotoh A."/>
            <person name="Gotoh Y."/>
            <person name="Taniguchi I."/>
            <person name="Nakamura K."/>
            <person name="Hayashi T."/>
            <person name="Katayama T."/>
            <person name="Uemura T."/>
            <person name="Hattori Y."/>
        </authorList>
    </citation>
    <scope>NUCLEOTIDE SEQUENCE [LARGE SCALE GENOMIC DNA]</scope>
    <source>
        <strain evidence="3 4">KH-74</strain>
    </source>
</reference>
<dbReference type="GO" id="GO:0005634">
    <property type="term" value="C:nucleus"/>
    <property type="evidence" value="ECO:0007669"/>
    <property type="project" value="TreeGrafter"/>
</dbReference>
<dbReference type="Proteomes" id="UP001377567">
    <property type="component" value="Unassembled WGS sequence"/>
</dbReference>
<feature type="region of interest" description="Disordered" evidence="2">
    <location>
        <begin position="1"/>
        <end position="126"/>
    </location>
</feature>
<sequence length="384" mass="41638">MSSVVSASSMRNTPTQFAYSGSEGTASAGGGGGGGSSASVHAITKEMGVPSDSSPQESALADAGADDTIVTTRVASGDAVDSSPAASVPQDNGSVRSNDTSNNNHNTSNNNIKNTTNDTDNNGEPEFEYKFDAMNIVTLPTDKLIQMLTALLEKIVNSNDRLNSGSPADLLEESVSEKHAGGASDEDTSQRELVSSILSFKGKHVPQIGLEQYFHRIQKYCPTTNDVFLSLLIYFDRISKKCNSKLQEAAERVAKAKAQSVETEDKELLREGEKCAEGADGADGTDQPYQTFVMDSYNIHRLIIAGITVSTKFFSDFFYSNSRYARVGGISLKEMNHLELQFLVLSDFELIISVEEMERYANLLYRFWHSDAEASALNDPPSEQ</sequence>
<proteinExistence type="predicted"/>
<evidence type="ECO:0000313" key="4">
    <source>
        <dbReference type="Proteomes" id="UP001377567"/>
    </source>
</evidence>
<evidence type="ECO:0000313" key="3">
    <source>
        <dbReference type="EMBL" id="GMM56301.1"/>
    </source>
</evidence>
<dbReference type="InterPro" id="IPR013922">
    <property type="entry name" value="Cyclin_PHO80-like"/>
</dbReference>
<protein>
    <submittedName>
        <fullName evidence="3">Pcl6 protein</fullName>
    </submittedName>
</protein>
<dbReference type="CDD" id="cd20558">
    <property type="entry name" value="CYCLIN_ScPCL7-like"/>
    <property type="match status" value="1"/>
</dbReference>
<dbReference type="GO" id="GO:0000307">
    <property type="term" value="C:cyclin-dependent protein kinase holoenzyme complex"/>
    <property type="evidence" value="ECO:0007669"/>
    <property type="project" value="UniProtKB-ARBA"/>
</dbReference>
<comment type="caution">
    <text evidence="3">The sequence shown here is derived from an EMBL/GenBank/DDBJ whole genome shotgun (WGS) entry which is preliminary data.</text>
</comment>
<keyword evidence="1" id="KW-0175">Coiled coil</keyword>
<gene>
    <name evidence="3" type="ORF">DAKH74_029170</name>
</gene>
<feature type="compositionally biased region" description="Polar residues" evidence="2">
    <location>
        <begin position="1"/>
        <end position="19"/>
    </location>
</feature>
<dbReference type="Gene3D" id="1.10.472.10">
    <property type="entry name" value="Cyclin-like"/>
    <property type="match status" value="1"/>
</dbReference>
<feature type="coiled-coil region" evidence="1">
    <location>
        <begin position="239"/>
        <end position="266"/>
    </location>
</feature>
<evidence type="ECO:0000256" key="1">
    <source>
        <dbReference type="SAM" id="Coils"/>
    </source>
</evidence>
<organism evidence="3 4">
    <name type="scientific">Maudiozyma humilis</name>
    <name type="common">Sour dough yeast</name>
    <name type="synonym">Kazachstania humilis</name>
    <dbReference type="NCBI Taxonomy" id="51915"/>
    <lineage>
        <taxon>Eukaryota</taxon>
        <taxon>Fungi</taxon>
        <taxon>Dikarya</taxon>
        <taxon>Ascomycota</taxon>
        <taxon>Saccharomycotina</taxon>
        <taxon>Saccharomycetes</taxon>
        <taxon>Saccharomycetales</taxon>
        <taxon>Saccharomycetaceae</taxon>
        <taxon>Maudiozyma</taxon>
    </lineage>
</organism>
<dbReference type="GO" id="GO:0016538">
    <property type="term" value="F:cyclin-dependent protein serine/threonine kinase regulator activity"/>
    <property type="evidence" value="ECO:0007669"/>
    <property type="project" value="TreeGrafter"/>
</dbReference>
<feature type="compositionally biased region" description="Gly residues" evidence="2">
    <location>
        <begin position="27"/>
        <end position="36"/>
    </location>
</feature>
<evidence type="ECO:0000256" key="2">
    <source>
        <dbReference type="SAM" id="MobiDB-lite"/>
    </source>
</evidence>
<dbReference type="PANTHER" id="PTHR15615:SF94">
    <property type="entry name" value="PHO85 CYCLIN-6-RELATED"/>
    <property type="match status" value="1"/>
</dbReference>
<keyword evidence="4" id="KW-1185">Reference proteome</keyword>
<dbReference type="Pfam" id="PF08613">
    <property type="entry name" value="Cyclin"/>
    <property type="match status" value="2"/>
</dbReference>
<dbReference type="GO" id="GO:0019901">
    <property type="term" value="F:protein kinase binding"/>
    <property type="evidence" value="ECO:0007669"/>
    <property type="project" value="InterPro"/>
</dbReference>